<accession>A0A4Y2F8C2</accession>
<comment type="caution">
    <text evidence="1">The sequence shown here is derived from an EMBL/GenBank/DDBJ whole genome shotgun (WGS) entry which is preliminary data.</text>
</comment>
<dbReference type="EMBL" id="BGPR01000841">
    <property type="protein sequence ID" value="GBM37481.1"/>
    <property type="molecule type" value="Genomic_DNA"/>
</dbReference>
<reference evidence="1 2" key="1">
    <citation type="journal article" date="2019" name="Sci. Rep.">
        <title>Orb-weaving spider Araneus ventricosus genome elucidates the spidroin gene catalogue.</title>
        <authorList>
            <person name="Kono N."/>
            <person name="Nakamura H."/>
            <person name="Ohtoshi R."/>
            <person name="Moran D.A.P."/>
            <person name="Shinohara A."/>
            <person name="Yoshida Y."/>
            <person name="Fujiwara M."/>
            <person name="Mori M."/>
            <person name="Tomita M."/>
            <person name="Arakawa K."/>
        </authorList>
    </citation>
    <scope>NUCLEOTIDE SEQUENCE [LARGE SCALE GENOMIC DNA]</scope>
</reference>
<proteinExistence type="predicted"/>
<dbReference type="AlphaFoldDB" id="A0A4Y2F8C2"/>
<organism evidence="1 2">
    <name type="scientific">Araneus ventricosus</name>
    <name type="common">Orbweaver spider</name>
    <name type="synonym">Epeira ventricosa</name>
    <dbReference type="NCBI Taxonomy" id="182803"/>
    <lineage>
        <taxon>Eukaryota</taxon>
        <taxon>Metazoa</taxon>
        <taxon>Ecdysozoa</taxon>
        <taxon>Arthropoda</taxon>
        <taxon>Chelicerata</taxon>
        <taxon>Arachnida</taxon>
        <taxon>Araneae</taxon>
        <taxon>Araneomorphae</taxon>
        <taxon>Entelegynae</taxon>
        <taxon>Araneoidea</taxon>
        <taxon>Araneidae</taxon>
        <taxon>Araneus</taxon>
    </lineage>
</organism>
<keyword evidence="2" id="KW-1185">Reference proteome</keyword>
<protein>
    <submittedName>
        <fullName evidence="1">Uncharacterized protein</fullName>
    </submittedName>
</protein>
<evidence type="ECO:0000313" key="1">
    <source>
        <dbReference type="EMBL" id="GBM37481.1"/>
    </source>
</evidence>
<gene>
    <name evidence="1" type="ORF">AVEN_263153_1</name>
</gene>
<evidence type="ECO:0000313" key="2">
    <source>
        <dbReference type="Proteomes" id="UP000499080"/>
    </source>
</evidence>
<sequence>MLVGLSRWSSTGLTPFLGRPGQCGFFYATPVGELLTNVSFNGNQAYKNGGSSLESGFEPGALQLRSRDLTTRPPWSSLYCRILP</sequence>
<dbReference type="Proteomes" id="UP000499080">
    <property type="component" value="Unassembled WGS sequence"/>
</dbReference>
<name>A0A4Y2F8C2_ARAVE</name>